<evidence type="ECO:0000256" key="2">
    <source>
        <dbReference type="ARBA" id="ARBA00005375"/>
    </source>
</evidence>
<keyword evidence="7" id="KW-0325">Glycoprotein</keyword>
<keyword evidence="5" id="KW-0378">Hydrolase</keyword>
<reference evidence="9" key="1">
    <citation type="submission" date="2015-01" db="EMBL/GenBank/DDBJ databases">
        <title>Transcriptome Assembly of Fopius arisanus.</title>
        <authorList>
            <person name="Geib S."/>
        </authorList>
    </citation>
    <scope>NUCLEOTIDE SEQUENCE</scope>
</reference>
<dbReference type="Pfam" id="PF00328">
    <property type="entry name" value="His_Phos_2"/>
    <property type="match status" value="1"/>
</dbReference>
<evidence type="ECO:0000256" key="7">
    <source>
        <dbReference type="ARBA" id="ARBA00023180"/>
    </source>
</evidence>
<dbReference type="AlphaFoldDB" id="A0A0C9RD45"/>
<accession>A0A0C9RD45</accession>
<dbReference type="OrthoDB" id="5821688at2759"/>
<comment type="similarity">
    <text evidence="2">Belongs to the histidine acid phosphatase family.</text>
</comment>
<evidence type="ECO:0000256" key="1">
    <source>
        <dbReference type="ARBA" id="ARBA00000032"/>
    </source>
</evidence>
<dbReference type="EMBL" id="GBYB01011062">
    <property type="protein sequence ID" value="JAG80829.1"/>
    <property type="molecule type" value="Transcribed_RNA"/>
</dbReference>
<feature type="signal peptide" evidence="8">
    <location>
        <begin position="1"/>
        <end position="21"/>
    </location>
</feature>
<keyword evidence="4 8" id="KW-0732">Signal</keyword>
<dbReference type="EC" id="3.1.3.2" evidence="3"/>
<dbReference type="PANTHER" id="PTHR11567:SF211">
    <property type="entry name" value="PROSTATIC ACID PHOSPHATASE"/>
    <property type="match status" value="1"/>
</dbReference>
<evidence type="ECO:0000313" key="9">
    <source>
        <dbReference type="EMBL" id="JAG80829.1"/>
    </source>
</evidence>
<name>A0A0C9RD45_9HYME</name>
<proteinExistence type="inferred from homology"/>
<evidence type="ECO:0000256" key="8">
    <source>
        <dbReference type="SAM" id="SignalP"/>
    </source>
</evidence>
<dbReference type="CDD" id="cd07061">
    <property type="entry name" value="HP_HAP_like"/>
    <property type="match status" value="1"/>
</dbReference>
<keyword evidence="6" id="KW-1015">Disulfide bond</keyword>
<evidence type="ECO:0000256" key="4">
    <source>
        <dbReference type="ARBA" id="ARBA00022729"/>
    </source>
</evidence>
<evidence type="ECO:0000256" key="6">
    <source>
        <dbReference type="ARBA" id="ARBA00023157"/>
    </source>
</evidence>
<dbReference type="GO" id="GO:0003993">
    <property type="term" value="F:acid phosphatase activity"/>
    <property type="evidence" value="ECO:0007669"/>
    <property type="project" value="UniProtKB-EC"/>
</dbReference>
<feature type="chain" id="PRO_5044541685" description="acid phosphatase" evidence="8">
    <location>
        <begin position="22"/>
        <end position="367"/>
    </location>
</feature>
<protein>
    <recommendedName>
        <fullName evidence="3">acid phosphatase</fullName>
        <ecNumber evidence="3">3.1.3.2</ecNumber>
    </recommendedName>
</protein>
<dbReference type="InterPro" id="IPR029033">
    <property type="entry name" value="His_PPase_superfam"/>
</dbReference>
<keyword evidence="10" id="KW-1185">Reference proteome</keyword>
<dbReference type="InterPro" id="IPR000560">
    <property type="entry name" value="His_Pase_clade-2"/>
</dbReference>
<evidence type="ECO:0000313" key="11">
    <source>
        <dbReference type="RefSeq" id="XP_011306014.1"/>
    </source>
</evidence>
<dbReference type="SUPFAM" id="SSF53254">
    <property type="entry name" value="Phosphoglycerate mutase-like"/>
    <property type="match status" value="1"/>
</dbReference>
<accession>A0A9R1U2L4</accession>
<evidence type="ECO:0000313" key="10">
    <source>
        <dbReference type="Proteomes" id="UP000694866"/>
    </source>
</evidence>
<reference evidence="11" key="2">
    <citation type="submission" date="2025-04" db="UniProtKB">
        <authorList>
            <consortium name="RefSeq"/>
        </authorList>
    </citation>
    <scope>IDENTIFICATION</scope>
    <source>
        <strain evidence="11">USDA-PBARC FA_bdor</strain>
        <tissue evidence="11">Whole organism</tissue>
    </source>
</reference>
<dbReference type="Gene3D" id="3.40.50.1240">
    <property type="entry name" value="Phosphoglycerate mutase-like"/>
    <property type="match status" value="1"/>
</dbReference>
<gene>
    <name evidence="9" type="primary">ACPH1_11</name>
    <name evidence="11" type="synonym">LOC105268280</name>
    <name evidence="9" type="ORF">g.11824</name>
</gene>
<sequence>MNTCDFNVILILMIVGDQCNAELKFIQSVFRHGARSADSLPNWYPNDPYSSKDWYPVPNGGLTNIGKKGSFDLGKFFRTRYGTFLGDSRHPDVVKFFSSHVDRTKTSGQLVAAGLYPPQFHEKWNSDLDWQPIPIQSAPSMEEAWFYFSSVGVCSNYMKQQKLAETTNPIMIKYLEDNKEFFQNISRHAGTNGTYELAYIVYVTINSEIEMGLTAPQWTEGLMAKGKLKDNAEHVFNLRGINDDLKKISAGVWLKMWLENIEQFVSGRTPRRKALFWSGHDQNVGDLLVAMGSFDEPHVPPYNSAVILELHHVNAKYFVKALYKRHSYIEPLYISGCNGFLCPLEKFKEKFAAIIPEDPRKMCGELL</sequence>
<comment type="catalytic activity">
    <reaction evidence="1">
        <text>a phosphate monoester + H2O = an alcohol + phosphate</text>
        <dbReference type="Rhea" id="RHEA:15017"/>
        <dbReference type="ChEBI" id="CHEBI:15377"/>
        <dbReference type="ChEBI" id="CHEBI:30879"/>
        <dbReference type="ChEBI" id="CHEBI:43474"/>
        <dbReference type="ChEBI" id="CHEBI:67140"/>
        <dbReference type="EC" id="3.1.3.2"/>
    </reaction>
</comment>
<evidence type="ECO:0000256" key="3">
    <source>
        <dbReference type="ARBA" id="ARBA00012646"/>
    </source>
</evidence>
<evidence type="ECO:0000256" key="5">
    <source>
        <dbReference type="ARBA" id="ARBA00022801"/>
    </source>
</evidence>
<dbReference type="PANTHER" id="PTHR11567">
    <property type="entry name" value="ACID PHOSPHATASE-RELATED"/>
    <property type="match status" value="1"/>
</dbReference>
<dbReference type="GeneID" id="105268280"/>
<organism evidence="9">
    <name type="scientific">Fopius arisanus</name>
    <dbReference type="NCBI Taxonomy" id="64838"/>
    <lineage>
        <taxon>Eukaryota</taxon>
        <taxon>Metazoa</taxon>
        <taxon>Ecdysozoa</taxon>
        <taxon>Arthropoda</taxon>
        <taxon>Hexapoda</taxon>
        <taxon>Insecta</taxon>
        <taxon>Pterygota</taxon>
        <taxon>Neoptera</taxon>
        <taxon>Endopterygota</taxon>
        <taxon>Hymenoptera</taxon>
        <taxon>Apocrita</taxon>
        <taxon>Ichneumonoidea</taxon>
        <taxon>Braconidae</taxon>
        <taxon>Opiinae</taxon>
        <taxon>Fopius</taxon>
    </lineage>
</organism>
<dbReference type="InterPro" id="IPR050645">
    <property type="entry name" value="Histidine_acid_phosphatase"/>
</dbReference>
<dbReference type="RefSeq" id="XP_011306014.1">
    <property type="nucleotide sequence ID" value="XM_011307712.1"/>
</dbReference>
<dbReference type="Proteomes" id="UP000694866">
    <property type="component" value="Unplaced"/>
</dbReference>
<dbReference type="KEGG" id="fas:105268280"/>